<proteinExistence type="predicted"/>
<organism evidence="1">
    <name type="scientific">Arundo donax</name>
    <name type="common">Giant reed</name>
    <name type="synonym">Donax arundinaceus</name>
    <dbReference type="NCBI Taxonomy" id="35708"/>
    <lineage>
        <taxon>Eukaryota</taxon>
        <taxon>Viridiplantae</taxon>
        <taxon>Streptophyta</taxon>
        <taxon>Embryophyta</taxon>
        <taxon>Tracheophyta</taxon>
        <taxon>Spermatophyta</taxon>
        <taxon>Magnoliopsida</taxon>
        <taxon>Liliopsida</taxon>
        <taxon>Poales</taxon>
        <taxon>Poaceae</taxon>
        <taxon>PACMAD clade</taxon>
        <taxon>Arundinoideae</taxon>
        <taxon>Arundineae</taxon>
        <taxon>Arundo</taxon>
    </lineage>
</organism>
<reference evidence="1" key="1">
    <citation type="submission" date="2014-09" db="EMBL/GenBank/DDBJ databases">
        <authorList>
            <person name="Magalhaes I.L.F."/>
            <person name="Oliveira U."/>
            <person name="Santos F.R."/>
            <person name="Vidigal T.H.D.A."/>
            <person name="Brescovit A.D."/>
            <person name="Santos A.J."/>
        </authorList>
    </citation>
    <scope>NUCLEOTIDE SEQUENCE</scope>
    <source>
        <tissue evidence="1">Shoot tissue taken approximately 20 cm above the soil surface</tissue>
    </source>
</reference>
<evidence type="ECO:0000313" key="1">
    <source>
        <dbReference type="EMBL" id="JAD53805.1"/>
    </source>
</evidence>
<dbReference type="EMBL" id="GBRH01244090">
    <property type="protein sequence ID" value="JAD53805.1"/>
    <property type="molecule type" value="Transcribed_RNA"/>
</dbReference>
<dbReference type="AlphaFoldDB" id="A0A0A9LXZ9"/>
<reference evidence="1" key="2">
    <citation type="journal article" date="2015" name="Data Brief">
        <title>Shoot transcriptome of the giant reed, Arundo donax.</title>
        <authorList>
            <person name="Barrero R.A."/>
            <person name="Guerrero F.D."/>
            <person name="Moolhuijzen P."/>
            <person name="Goolsby J.A."/>
            <person name="Tidwell J."/>
            <person name="Bellgard S.E."/>
            <person name="Bellgard M.I."/>
        </authorList>
    </citation>
    <scope>NUCLEOTIDE SEQUENCE</scope>
    <source>
        <tissue evidence="1">Shoot tissue taken approximately 20 cm above the soil surface</tissue>
    </source>
</reference>
<name>A0A0A9LXZ9_ARUDO</name>
<protein>
    <submittedName>
        <fullName evidence="1">Uncharacterized protein</fullName>
    </submittedName>
</protein>
<sequence>MSRDFVSRIGGHGKATGPELRICY</sequence>
<accession>A0A0A9LXZ9</accession>